<dbReference type="GO" id="GO:0004479">
    <property type="term" value="F:methionyl-tRNA formyltransferase activity"/>
    <property type="evidence" value="ECO:0007669"/>
    <property type="project" value="TreeGrafter"/>
</dbReference>
<dbReference type="PANTHER" id="PTHR11138">
    <property type="entry name" value="METHIONYL-TRNA FORMYLTRANSFERASE"/>
    <property type="match status" value="1"/>
</dbReference>
<dbReference type="Gene3D" id="3.40.50.12230">
    <property type="match status" value="1"/>
</dbReference>
<comment type="caution">
    <text evidence="3">The sequence shown here is derived from an EMBL/GenBank/DDBJ whole genome shotgun (WGS) entry which is preliminary data.</text>
</comment>
<dbReference type="Pfam" id="PF02911">
    <property type="entry name" value="Formyl_trans_C"/>
    <property type="match status" value="1"/>
</dbReference>
<dbReference type="PROSITE" id="PS51257">
    <property type="entry name" value="PROKAR_LIPOPROTEIN"/>
    <property type="match status" value="1"/>
</dbReference>
<dbReference type="PANTHER" id="PTHR11138:SF5">
    <property type="entry name" value="METHIONYL-TRNA FORMYLTRANSFERASE, MITOCHONDRIAL"/>
    <property type="match status" value="1"/>
</dbReference>
<dbReference type="EMBL" id="VWSH01000003">
    <property type="protein sequence ID" value="KAA5533784.1"/>
    <property type="molecule type" value="Genomic_DNA"/>
</dbReference>
<dbReference type="AlphaFoldDB" id="A0A5M6CF37"/>
<gene>
    <name evidence="3" type="ORF">F0919_14735</name>
</gene>
<evidence type="ECO:0000313" key="4">
    <source>
        <dbReference type="Proteomes" id="UP000323632"/>
    </source>
</evidence>
<dbReference type="SUPFAM" id="SSF50486">
    <property type="entry name" value="FMT C-terminal domain-like"/>
    <property type="match status" value="1"/>
</dbReference>
<feature type="domain" description="Formyl transferase C-terminal" evidence="2">
    <location>
        <begin position="204"/>
        <end position="253"/>
    </location>
</feature>
<dbReference type="GO" id="GO:0005829">
    <property type="term" value="C:cytosol"/>
    <property type="evidence" value="ECO:0007669"/>
    <property type="project" value="TreeGrafter"/>
</dbReference>
<protein>
    <submittedName>
        <fullName evidence="3">Methionyl-tRNA formyltransferase</fullName>
    </submittedName>
</protein>
<evidence type="ECO:0000313" key="3">
    <source>
        <dbReference type="EMBL" id="KAA5533784.1"/>
    </source>
</evidence>
<keyword evidence="4" id="KW-1185">Reference proteome</keyword>
<dbReference type="Pfam" id="PF00551">
    <property type="entry name" value="Formyl_trans_N"/>
    <property type="match status" value="1"/>
</dbReference>
<organism evidence="3 4">
    <name type="scientific">Taibaiella lutea</name>
    <dbReference type="NCBI Taxonomy" id="2608001"/>
    <lineage>
        <taxon>Bacteria</taxon>
        <taxon>Pseudomonadati</taxon>
        <taxon>Bacteroidota</taxon>
        <taxon>Chitinophagia</taxon>
        <taxon>Chitinophagales</taxon>
        <taxon>Chitinophagaceae</taxon>
        <taxon>Taibaiella</taxon>
    </lineage>
</organism>
<keyword evidence="3" id="KW-0808">Transferase</keyword>
<feature type="domain" description="Formyl transferase N-terminal" evidence="1">
    <location>
        <begin position="44"/>
        <end position="173"/>
    </location>
</feature>
<accession>A0A5M6CF37</accession>
<evidence type="ECO:0000259" key="1">
    <source>
        <dbReference type="Pfam" id="PF00551"/>
    </source>
</evidence>
<proteinExistence type="predicted"/>
<dbReference type="SUPFAM" id="SSF53328">
    <property type="entry name" value="Formyltransferase"/>
    <property type="match status" value="1"/>
</dbReference>
<dbReference type="RefSeq" id="WP_150033530.1">
    <property type="nucleotide sequence ID" value="NZ_VWSH01000003.1"/>
</dbReference>
<evidence type="ECO:0000259" key="2">
    <source>
        <dbReference type="Pfam" id="PF02911"/>
    </source>
</evidence>
<dbReference type="InterPro" id="IPR011034">
    <property type="entry name" value="Formyl_transferase-like_C_sf"/>
</dbReference>
<name>A0A5M6CF37_9BACT</name>
<dbReference type="InterPro" id="IPR002376">
    <property type="entry name" value="Formyl_transf_N"/>
</dbReference>
<reference evidence="3 4" key="1">
    <citation type="submission" date="2019-09" db="EMBL/GenBank/DDBJ databases">
        <title>Genome sequence and assembly of Taibaiella sp.</title>
        <authorList>
            <person name="Chhetri G."/>
        </authorList>
    </citation>
    <scope>NUCLEOTIDE SEQUENCE [LARGE SCALE GENOMIC DNA]</scope>
    <source>
        <strain evidence="3 4">KVB11</strain>
    </source>
</reference>
<sequence>MKFGFVTCVQIGLSCMEAIYEIGGKLDLIISIPDEKSINKSGRIFVNDFAEKNNIPVVKTRHINDETAIKAIKDYEIDWLFIIGWSQIASKTLIETPKSGTIGAHPTLLPQGRGRAAIPWAIIKGLDKTGVTFFKMDEGVDTGPVLGQEIIPLSNDENATNLYRKVNKAHETLIKNMYFQLVENKISGEIQDESQATEWPGRRPEDGELFSTMNIEEADRLIRATTHPYPGAFMMIEGKKIIIWGASLQSVDNAVKLDFQDGSLYAKEFIWTSE</sequence>
<dbReference type="Proteomes" id="UP000323632">
    <property type="component" value="Unassembled WGS sequence"/>
</dbReference>
<dbReference type="InterPro" id="IPR036477">
    <property type="entry name" value="Formyl_transf_N_sf"/>
</dbReference>
<dbReference type="InterPro" id="IPR005793">
    <property type="entry name" value="Formyl_trans_C"/>
</dbReference>
<dbReference type="CDD" id="cd08651">
    <property type="entry name" value="FMT_core_like_4"/>
    <property type="match status" value="1"/>
</dbReference>